<name>A0A7D9IBQ3_PARCT</name>
<dbReference type="OrthoDB" id="5979955at2759"/>
<gene>
    <name evidence="1" type="ORF">PACLA_8A086841</name>
</gene>
<dbReference type="EMBL" id="CACRXK020005525">
    <property type="protein sequence ID" value="CAB4006513.1"/>
    <property type="molecule type" value="Genomic_DNA"/>
</dbReference>
<protein>
    <submittedName>
        <fullName evidence="1">Uncharacterized protein</fullName>
    </submittedName>
</protein>
<accession>A0A7D9IBQ3</accession>
<proteinExistence type="predicted"/>
<organism evidence="1 2">
    <name type="scientific">Paramuricea clavata</name>
    <name type="common">Red gorgonian</name>
    <name type="synonym">Violescent sea-whip</name>
    <dbReference type="NCBI Taxonomy" id="317549"/>
    <lineage>
        <taxon>Eukaryota</taxon>
        <taxon>Metazoa</taxon>
        <taxon>Cnidaria</taxon>
        <taxon>Anthozoa</taxon>
        <taxon>Octocorallia</taxon>
        <taxon>Malacalcyonacea</taxon>
        <taxon>Plexauridae</taxon>
        <taxon>Paramuricea</taxon>
    </lineage>
</organism>
<reference evidence="1" key="1">
    <citation type="submission" date="2020-04" db="EMBL/GenBank/DDBJ databases">
        <authorList>
            <person name="Alioto T."/>
            <person name="Alioto T."/>
            <person name="Gomez Garrido J."/>
        </authorList>
    </citation>
    <scope>NUCLEOTIDE SEQUENCE</scope>
    <source>
        <strain evidence="1">A484AB</strain>
    </source>
</reference>
<dbReference type="AlphaFoldDB" id="A0A7D9IBQ3"/>
<sequence>MATLYGSGKGLVRLIAGLQIMIGILLFVFGIVCATLICHWTSRAGLGIWIGVIVLITAAIGLYSCSVRGQQMISWYSCLSIFCALLSIILCISYGTGMADFYDEIVGDTSSVDDFYSRRYVAVYMRTSYYENCVSASEQAAIEKIRTGYLDVVTFDPEEERKLLSEMKIHGRKGMGLAAVIICLAAFEFVFACASVMYSCTAAGWFVKKSANAPAKSNVTIHHSQASQVLLR</sequence>
<evidence type="ECO:0000313" key="2">
    <source>
        <dbReference type="Proteomes" id="UP001152795"/>
    </source>
</evidence>
<comment type="caution">
    <text evidence="1">The sequence shown here is derived from an EMBL/GenBank/DDBJ whole genome shotgun (WGS) entry which is preliminary data.</text>
</comment>
<dbReference type="Proteomes" id="UP001152795">
    <property type="component" value="Unassembled WGS sequence"/>
</dbReference>
<evidence type="ECO:0000313" key="1">
    <source>
        <dbReference type="EMBL" id="CAB4006513.1"/>
    </source>
</evidence>
<keyword evidence="2" id="KW-1185">Reference proteome</keyword>